<dbReference type="GO" id="GO:0015128">
    <property type="term" value="F:gluconate transmembrane transporter activity"/>
    <property type="evidence" value="ECO:0007669"/>
    <property type="project" value="InterPro"/>
</dbReference>
<dbReference type="InterPro" id="IPR003474">
    <property type="entry name" value="Glcn_transporter"/>
</dbReference>
<feature type="transmembrane region" description="Helical" evidence="8">
    <location>
        <begin position="135"/>
        <end position="155"/>
    </location>
</feature>
<feature type="transmembrane region" description="Helical" evidence="8">
    <location>
        <begin position="414"/>
        <end position="435"/>
    </location>
</feature>
<dbReference type="EMBL" id="BLAX01000001">
    <property type="protein sequence ID" value="GET34707.1"/>
    <property type="molecule type" value="Genomic_DNA"/>
</dbReference>
<evidence type="ECO:0000313" key="9">
    <source>
        <dbReference type="EMBL" id="GET34707.1"/>
    </source>
</evidence>
<name>A0A5M4B4T4_9BACT</name>
<dbReference type="RefSeq" id="WP_234406869.1">
    <property type="nucleotide sequence ID" value="NZ_BLAX01000001.1"/>
</dbReference>
<comment type="subcellular location">
    <subcellularLocation>
        <location evidence="1">Cell membrane</location>
        <topology evidence="1">Multi-pass membrane protein</topology>
    </subcellularLocation>
</comment>
<feature type="transmembrane region" description="Helical" evidence="8">
    <location>
        <begin position="224"/>
        <end position="247"/>
    </location>
</feature>
<feature type="transmembrane region" description="Helical" evidence="8">
    <location>
        <begin position="97"/>
        <end position="123"/>
    </location>
</feature>
<comment type="similarity">
    <text evidence="7">Belongs to the GntP permease family.</text>
</comment>
<evidence type="ECO:0000313" key="10">
    <source>
        <dbReference type="Proteomes" id="UP000391834"/>
    </source>
</evidence>
<feature type="transmembrane region" description="Helical" evidence="8">
    <location>
        <begin position="339"/>
        <end position="367"/>
    </location>
</feature>
<evidence type="ECO:0000256" key="2">
    <source>
        <dbReference type="ARBA" id="ARBA00022448"/>
    </source>
</evidence>
<dbReference type="PANTHER" id="PTHR30354">
    <property type="entry name" value="GNT FAMILY GLUCONATE TRANSPORTER"/>
    <property type="match status" value="1"/>
</dbReference>
<reference evidence="9 10" key="1">
    <citation type="submission" date="2019-10" db="EMBL/GenBank/DDBJ databases">
        <title>Prolixibacter strains distinguished by the presence of nitrate reductase genes were adept at nitrate-dependent anaerobic corrosion of metallic iron and carbon steel.</title>
        <authorList>
            <person name="Iino T."/>
            <person name="Shono N."/>
            <person name="Ito K."/>
            <person name="Nakamura R."/>
            <person name="Sueoka K."/>
            <person name="Harayama S."/>
            <person name="Ohkuma M."/>
        </authorList>
    </citation>
    <scope>NUCLEOTIDE SEQUENCE [LARGE SCALE GENOMIC DNA]</scope>
    <source>
        <strain evidence="9 10">JCM 13498</strain>
    </source>
</reference>
<feature type="transmembrane region" description="Helical" evidence="8">
    <location>
        <begin position="59"/>
        <end position="77"/>
    </location>
</feature>
<sequence>MMPLLIVLAGVLLLLLLITVFKLNAFISFTLVCLFVGLAMGLPLNAIIDALKKGMGETLGLLVLILGFGAMLGKLVADSGAAQRITQTLVGAFGLKRIHWALMLTGFIVGIPMFYSVGFVILIPIAFTIAEATGLPLLLVGLPMLASLSVTHGYLPPHPAPTAIAAMFHADIGDTMMLGLLIAIPAIIVAGPILSPRFKKIKAKPLADFTGHEVLDEKDLPSTFISILTALMPVILIAFSGIANHFIPKESAIYPYIEGIGNPVLAMLLSVLFAIWSLGVRRGKRIPDIMDRLAHAVSSIAMILLILAGAGGLKEVLVASGISEYLGELLRHSQMSPLFLAWLIAAVIRVSVGSATVAGMTAAGIVLPLASLPHVSAELMVLAIGSGSLMLSHVNDGGFWMFKEYFNLSVKETFMTWTVVETTISLVGLAGVFVINHFI</sequence>
<accession>A0A5M4B4T4</accession>
<dbReference type="GO" id="GO:0005886">
    <property type="term" value="C:plasma membrane"/>
    <property type="evidence" value="ECO:0007669"/>
    <property type="project" value="UniProtKB-SubCell"/>
</dbReference>
<feature type="transmembrane region" description="Helical" evidence="8">
    <location>
        <begin position="175"/>
        <end position="194"/>
    </location>
</feature>
<keyword evidence="10" id="KW-1185">Reference proteome</keyword>
<dbReference type="NCBIfam" id="TIGR00791">
    <property type="entry name" value="gntP"/>
    <property type="match status" value="1"/>
</dbReference>
<feature type="transmembrane region" description="Helical" evidence="8">
    <location>
        <begin position="259"/>
        <end position="280"/>
    </location>
</feature>
<evidence type="ECO:0000256" key="4">
    <source>
        <dbReference type="ARBA" id="ARBA00022692"/>
    </source>
</evidence>
<evidence type="ECO:0000256" key="1">
    <source>
        <dbReference type="ARBA" id="ARBA00004651"/>
    </source>
</evidence>
<dbReference type="AlphaFoldDB" id="A0A5M4B4T4"/>
<gene>
    <name evidence="9" type="primary">gntP</name>
    <name evidence="9" type="ORF">PbJCM13498_35700</name>
</gene>
<keyword evidence="3" id="KW-1003">Cell membrane</keyword>
<dbReference type="PANTHER" id="PTHR30354:SF22">
    <property type="entry name" value="HIGH-AFFINITY GLUCONATE TRANSPORTER"/>
    <property type="match status" value="1"/>
</dbReference>
<proteinExistence type="inferred from homology"/>
<dbReference type="PIRSF" id="PIRSF002746">
    <property type="entry name" value="Gluconate_transporter"/>
    <property type="match status" value="1"/>
</dbReference>
<feature type="transmembrane region" description="Helical" evidence="8">
    <location>
        <begin position="379"/>
        <end position="402"/>
    </location>
</feature>
<dbReference type="Proteomes" id="UP000391834">
    <property type="component" value="Unassembled WGS sequence"/>
</dbReference>
<evidence type="ECO:0000256" key="6">
    <source>
        <dbReference type="ARBA" id="ARBA00023136"/>
    </source>
</evidence>
<keyword evidence="6 8" id="KW-0472">Membrane</keyword>
<dbReference type="Pfam" id="PF02447">
    <property type="entry name" value="GntP_permease"/>
    <property type="match status" value="1"/>
</dbReference>
<keyword evidence="4 8" id="KW-0812">Transmembrane</keyword>
<evidence type="ECO:0000256" key="5">
    <source>
        <dbReference type="ARBA" id="ARBA00022989"/>
    </source>
</evidence>
<protein>
    <submittedName>
        <fullName evidence="9">Idonate transporter</fullName>
    </submittedName>
</protein>
<feature type="transmembrane region" description="Helical" evidence="8">
    <location>
        <begin position="29"/>
        <end position="47"/>
    </location>
</feature>
<evidence type="ECO:0000256" key="3">
    <source>
        <dbReference type="ARBA" id="ARBA00022475"/>
    </source>
</evidence>
<keyword evidence="2" id="KW-0813">Transport</keyword>
<comment type="caution">
    <text evidence="9">The sequence shown here is derived from an EMBL/GenBank/DDBJ whole genome shotgun (WGS) entry which is preliminary data.</text>
</comment>
<evidence type="ECO:0000256" key="7">
    <source>
        <dbReference type="ARBA" id="ARBA00049663"/>
    </source>
</evidence>
<evidence type="ECO:0000256" key="8">
    <source>
        <dbReference type="SAM" id="Phobius"/>
    </source>
</evidence>
<keyword evidence="5 8" id="KW-1133">Transmembrane helix</keyword>
<organism evidence="9 10">
    <name type="scientific">Prolixibacter bellariivorans</name>
    <dbReference type="NCBI Taxonomy" id="314319"/>
    <lineage>
        <taxon>Bacteria</taxon>
        <taxon>Pseudomonadati</taxon>
        <taxon>Bacteroidota</taxon>
        <taxon>Bacteroidia</taxon>
        <taxon>Marinilabiliales</taxon>
        <taxon>Prolixibacteraceae</taxon>
        <taxon>Prolixibacter</taxon>
    </lineage>
</organism>
<feature type="transmembrane region" description="Helical" evidence="8">
    <location>
        <begin position="292"/>
        <end position="313"/>
    </location>
</feature>